<dbReference type="InterPro" id="IPR006043">
    <property type="entry name" value="NCS2"/>
</dbReference>
<name>E7G2I3_9HELI</name>
<evidence type="ECO:0000256" key="4">
    <source>
        <dbReference type="ARBA" id="ARBA00022475"/>
    </source>
</evidence>
<dbReference type="GO" id="GO:0005886">
    <property type="term" value="C:plasma membrane"/>
    <property type="evidence" value="ECO:0007669"/>
    <property type="project" value="UniProtKB-SubCell"/>
</dbReference>
<evidence type="ECO:0000256" key="8">
    <source>
        <dbReference type="PIRNR" id="PIRNR005353"/>
    </source>
</evidence>
<feature type="transmembrane region" description="Helical" evidence="9">
    <location>
        <begin position="88"/>
        <end position="108"/>
    </location>
</feature>
<keyword evidence="7 8" id="KW-0472">Membrane</keyword>
<evidence type="ECO:0000256" key="1">
    <source>
        <dbReference type="ARBA" id="ARBA00004651"/>
    </source>
</evidence>
<evidence type="ECO:0000256" key="9">
    <source>
        <dbReference type="SAM" id="Phobius"/>
    </source>
</evidence>
<dbReference type="InterPro" id="IPR045018">
    <property type="entry name" value="Azg-like"/>
</dbReference>
<feature type="transmembrane region" description="Helical" evidence="9">
    <location>
        <begin position="207"/>
        <end position="226"/>
    </location>
</feature>
<proteinExistence type="inferred from homology"/>
<evidence type="ECO:0000256" key="5">
    <source>
        <dbReference type="ARBA" id="ARBA00022692"/>
    </source>
</evidence>
<keyword evidence="6 8" id="KW-1133">Transmembrane helix</keyword>
<feature type="transmembrane region" description="Helical" evidence="9">
    <location>
        <begin position="144"/>
        <end position="164"/>
    </location>
</feature>
<feature type="transmembrane region" description="Helical" evidence="9">
    <location>
        <begin position="184"/>
        <end position="200"/>
    </location>
</feature>
<feature type="transmembrane region" description="Helical" evidence="9">
    <location>
        <begin position="62"/>
        <end position="81"/>
    </location>
</feature>
<dbReference type="EMBL" id="ADHO01000015">
    <property type="protein sequence ID" value="EFX42409.1"/>
    <property type="molecule type" value="Genomic_DNA"/>
</dbReference>
<evidence type="ECO:0000256" key="3">
    <source>
        <dbReference type="ARBA" id="ARBA00022448"/>
    </source>
</evidence>
<dbReference type="Pfam" id="PF00860">
    <property type="entry name" value="Xan_ur_permease"/>
    <property type="match status" value="1"/>
</dbReference>
<dbReference type="PANTHER" id="PTHR43337:SF1">
    <property type="entry name" value="XANTHINE_URACIL PERMEASE C887.17-RELATED"/>
    <property type="match status" value="1"/>
</dbReference>
<keyword evidence="3 8" id="KW-0813">Transport</keyword>
<feature type="transmembrane region" description="Helical" evidence="9">
    <location>
        <begin position="392"/>
        <end position="416"/>
    </location>
</feature>
<evidence type="ECO:0000256" key="7">
    <source>
        <dbReference type="ARBA" id="ARBA00023136"/>
    </source>
</evidence>
<feature type="transmembrane region" description="Helical" evidence="9">
    <location>
        <begin position="28"/>
        <end position="47"/>
    </location>
</feature>
<comment type="subcellular location">
    <subcellularLocation>
        <location evidence="1 8">Cell membrane</location>
        <topology evidence="1 8">Multi-pass membrane protein</topology>
    </subcellularLocation>
</comment>
<evidence type="ECO:0000313" key="10">
    <source>
        <dbReference type="EMBL" id="EFX42409.1"/>
    </source>
</evidence>
<feature type="transmembrane region" description="Helical" evidence="9">
    <location>
        <begin position="329"/>
        <end position="347"/>
    </location>
</feature>
<keyword evidence="5 8" id="KW-0812">Transmembrane</keyword>
<accession>E7G2I3</accession>
<feature type="transmembrane region" description="Helical" evidence="9">
    <location>
        <begin position="428"/>
        <end position="445"/>
    </location>
</feature>
<keyword evidence="4 8" id="KW-1003">Cell membrane</keyword>
<dbReference type="GO" id="GO:0005345">
    <property type="term" value="F:purine nucleobase transmembrane transporter activity"/>
    <property type="evidence" value="ECO:0007669"/>
    <property type="project" value="TreeGrafter"/>
</dbReference>
<feature type="transmembrane region" description="Helical" evidence="9">
    <location>
        <begin position="352"/>
        <end position="372"/>
    </location>
</feature>
<feature type="transmembrane region" description="Helical" evidence="9">
    <location>
        <begin position="289"/>
        <end position="309"/>
    </location>
</feature>
<gene>
    <name evidence="10" type="primary">ytiP</name>
    <name evidence="10" type="ORF">HSUHS5_0114</name>
</gene>
<dbReference type="PIRSF" id="PIRSF005353">
    <property type="entry name" value="PbuG"/>
    <property type="match status" value="1"/>
</dbReference>
<evidence type="ECO:0000256" key="6">
    <source>
        <dbReference type="ARBA" id="ARBA00022989"/>
    </source>
</evidence>
<dbReference type="InterPro" id="IPR026033">
    <property type="entry name" value="Azg-like_bact_archaea"/>
</dbReference>
<sequence length="447" mass="48074">MNFNKRSNPCMVAFLARFFRFKERRTSLGIETLAGLTTFVTMAYIAIVNPAILQKAGMDFDGVFMATLLATIVGTLIMGLVANYPIAIAPGVGMHAYFAFVVVLGMGIPWQSALGSVFIASVIFLCLSLTGFREALIKAIPTSLKAGIAAGIGLFIAFIGMQNAHLVESSPATIITLGNFSQPIAYMSLIGLFITIVLLVNRVRAAIFLGILITAFLALLLGHLKLPEHLFELPKNIDSTFLKLDILHAFKPDLGAVIFTFFLVMLFDTTATMIGVAKQANLLEGDYFLNARSALSADAIASAIGALAGTSPTSTYIESGAGVSMGGRTGFTCVVVAFLFALLFFLAPLAKVLASVPAITSPALIIVGFMMMSHLSQIDWQDLEEALPAFFVLFWIPISYSITNGVGIGLILYPLIKISRGKFKEVHPLLYLFGVLFVIQFVLDAKV</sequence>
<feature type="transmembrane region" description="Helical" evidence="9">
    <location>
        <begin position="254"/>
        <end position="277"/>
    </location>
</feature>
<organism evidence="10 11">
    <name type="scientific">Helicobacter suis HS5</name>
    <dbReference type="NCBI Taxonomy" id="710394"/>
    <lineage>
        <taxon>Bacteria</taxon>
        <taxon>Pseudomonadati</taxon>
        <taxon>Campylobacterota</taxon>
        <taxon>Epsilonproteobacteria</taxon>
        <taxon>Campylobacterales</taxon>
        <taxon>Helicobacteraceae</taxon>
        <taxon>Helicobacter</taxon>
    </lineage>
</organism>
<dbReference type="Proteomes" id="UP000054093">
    <property type="component" value="Unassembled WGS sequence"/>
</dbReference>
<protein>
    <submittedName>
        <fullName evidence="10">Permease</fullName>
    </submittedName>
</protein>
<comment type="caution">
    <text evidence="10">The sequence shown here is derived from an EMBL/GenBank/DDBJ whole genome shotgun (WGS) entry which is preliminary data.</text>
</comment>
<feature type="transmembrane region" description="Helical" evidence="9">
    <location>
        <begin position="114"/>
        <end position="132"/>
    </location>
</feature>
<comment type="similarity">
    <text evidence="2 8">Belongs to the nucleobase:cation symporter-2 (NCS2) (TC 2.A.40) family. Azg-like subfamily.</text>
</comment>
<dbReference type="AlphaFoldDB" id="E7G2I3"/>
<evidence type="ECO:0000256" key="2">
    <source>
        <dbReference type="ARBA" id="ARBA00005697"/>
    </source>
</evidence>
<reference evidence="10 11" key="1">
    <citation type="journal article" date="2011" name="Vet. Res.">
        <title>Genome sequence of Helicobacter suis supports its role in gastric pathology.</title>
        <authorList>
            <person name="Vermoote M."/>
            <person name="Vandekerckhove T.T."/>
            <person name="Flahou B."/>
            <person name="Pasmans F."/>
            <person name="Smet A."/>
            <person name="De Groote D."/>
            <person name="Van Criekinge W."/>
            <person name="Ducatelle R."/>
            <person name="Haesebrouck F."/>
        </authorList>
    </citation>
    <scope>NUCLEOTIDE SEQUENCE [LARGE SCALE GENOMIC DNA]</scope>
    <source>
        <strain evidence="10 11">HS5</strain>
    </source>
</reference>
<evidence type="ECO:0000313" key="11">
    <source>
        <dbReference type="Proteomes" id="UP000054093"/>
    </source>
</evidence>
<dbReference type="PANTHER" id="PTHR43337">
    <property type="entry name" value="XANTHINE/URACIL PERMEASE C887.17-RELATED"/>
    <property type="match status" value="1"/>
</dbReference>